<proteinExistence type="predicted"/>
<gene>
    <name evidence="1" type="ORF">UFOPK3278_01281</name>
</gene>
<dbReference type="AlphaFoldDB" id="A0A6J7BXU6"/>
<name>A0A6J7BXU6_9ZZZZ</name>
<evidence type="ECO:0000313" key="1">
    <source>
        <dbReference type="EMBL" id="CAB4850632.1"/>
    </source>
</evidence>
<protein>
    <submittedName>
        <fullName evidence="1">Unannotated protein</fullName>
    </submittedName>
</protein>
<accession>A0A6J7BXU6</accession>
<reference evidence="1" key="1">
    <citation type="submission" date="2020-05" db="EMBL/GenBank/DDBJ databases">
        <authorList>
            <person name="Chiriac C."/>
            <person name="Salcher M."/>
            <person name="Ghai R."/>
            <person name="Kavagutti S V."/>
        </authorList>
    </citation>
    <scope>NUCLEOTIDE SEQUENCE</scope>
</reference>
<organism evidence="1">
    <name type="scientific">freshwater metagenome</name>
    <dbReference type="NCBI Taxonomy" id="449393"/>
    <lineage>
        <taxon>unclassified sequences</taxon>
        <taxon>metagenomes</taxon>
        <taxon>ecological metagenomes</taxon>
    </lineage>
</organism>
<sequence>MIPISMIAPLQGWKQAQGAGGMQFVTHTFETDSSGALVHSTDGKLRAVVPPEGWKDYARQWPEAQPIIDQLTIRPAAAADSPAGLEDYPHQLIEQSIVPLE</sequence>
<dbReference type="EMBL" id="CAFBIX010000075">
    <property type="protein sequence ID" value="CAB4850632.1"/>
    <property type="molecule type" value="Genomic_DNA"/>
</dbReference>